<feature type="domain" description="Histidine kinase/HSP90-like ATPase" evidence="6">
    <location>
        <begin position="6"/>
        <end position="58"/>
    </location>
</feature>
<comment type="caution">
    <text evidence="7">The sequence shown here is derived from an EMBL/GenBank/DDBJ whole genome shotgun (WGS) entry which is preliminary data.</text>
</comment>
<evidence type="ECO:0000256" key="4">
    <source>
        <dbReference type="ARBA" id="ARBA00023012"/>
    </source>
</evidence>
<protein>
    <recommendedName>
        <fullName evidence="2">histidine kinase</fullName>
        <ecNumber evidence="2">2.7.13.3</ecNumber>
    </recommendedName>
</protein>
<evidence type="ECO:0000259" key="6">
    <source>
        <dbReference type="Pfam" id="PF02518"/>
    </source>
</evidence>
<evidence type="ECO:0000256" key="3">
    <source>
        <dbReference type="ARBA" id="ARBA00022553"/>
    </source>
</evidence>
<dbReference type="GO" id="GO:0000155">
    <property type="term" value="F:phosphorelay sensor kinase activity"/>
    <property type="evidence" value="ECO:0007669"/>
    <property type="project" value="TreeGrafter"/>
</dbReference>
<name>A0A848DQL3_9PSEU</name>
<gene>
    <name evidence="7" type="ORF">HF519_26730</name>
</gene>
<feature type="region of interest" description="Disordered" evidence="5">
    <location>
        <begin position="1"/>
        <end position="21"/>
    </location>
</feature>
<keyword evidence="7" id="KW-0418">Kinase</keyword>
<dbReference type="AlphaFoldDB" id="A0A848DQL3"/>
<keyword evidence="4" id="KW-0902">Two-component regulatory system</keyword>
<keyword evidence="7" id="KW-0808">Transferase</keyword>
<keyword evidence="8" id="KW-1185">Reference proteome</keyword>
<dbReference type="InterPro" id="IPR003594">
    <property type="entry name" value="HATPase_dom"/>
</dbReference>
<dbReference type="InterPro" id="IPR036890">
    <property type="entry name" value="HATPase_C_sf"/>
</dbReference>
<keyword evidence="3" id="KW-0597">Phosphoprotein</keyword>
<sequence length="61" mass="6490">MVAGERFGRGQRAGDRGDGSGSGLALALVAQHIDRHGGAVWVEERPGEGARFVVELPELYE</sequence>
<evidence type="ECO:0000256" key="2">
    <source>
        <dbReference type="ARBA" id="ARBA00012438"/>
    </source>
</evidence>
<comment type="catalytic activity">
    <reaction evidence="1">
        <text>ATP + protein L-histidine = ADP + protein N-phospho-L-histidine.</text>
        <dbReference type="EC" id="2.7.13.3"/>
    </reaction>
</comment>
<dbReference type="PANTHER" id="PTHR43547">
    <property type="entry name" value="TWO-COMPONENT HISTIDINE KINASE"/>
    <property type="match status" value="1"/>
</dbReference>
<evidence type="ECO:0000256" key="1">
    <source>
        <dbReference type="ARBA" id="ARBA00000085"/>
    </source>
</evidence>
<dbReference type="Proteomes" id="UP000586918">
    <property type="component" value="Unassembled WGS sequence"/>
</dbReference>
<organism evidence="7 8">
    <name type="scientific">Pseudonocardia bannensis</name>
    <dbReference type="NCBI Taxonomy" id="630973"/>
    <lineage>
        <taxon>Bacteria</taxon>
        <taxon>Bacillati</taxon>
        <taxon>Actinomycetota</taxon>
        <taxon>Actinomycetes</taxon>
        <taxon>Pseudonocardiales</taxon>
        <taxon>Pseudonocardiaceae</taxon>
        <taxon>Pseudonocardia</taxon>
    </lineage>
</organism>
<dbReference type="InterPro" id="IPR004358">
    <property type="entry name" value="Sig_transdc_His_kin-like_C"/>
</dbReference>
<dbReference type="EC" id="2.7.13.3" evidence="2"/>
<feature type="compositionally biased region" description="Basic and acidic residues" evidence="5">
    <location>
        <begin position="1"/>
        <end position="18"/>
    </location>
</feature>
<evidence type="ECO:0000256" key="5">
    <source>
        <dbReference type="SAM" id="MobiDB-lite"/>
    </source>
</evidence>
<evidence type="ECO:0000313" key="8">
    <source>
        <dbReference type="Proteomes" id="UP000586918"/>
    </source>
</evidence>
<evidence type="ECO:0000313" key="7">
    <source>
        <dbReference type="EMBL" id="NMH95092.1"/>
    </source>
</evidence>
<dbReference type="EMBL" id="JAAXKZ010000154">
    <property type="protein sequence ID" value="NMH95092.1"/>
    <property type="molecule type" value="Genomic_DNA"/>
</dbReference>
<dbReference type="Pfam" id="PF02518">
    <property type="entry name" value="HATPase_c"/>
    <property type="match status" value="1"/>
</dbReference>
<dbReference type="PRINTS" id="PR00344">
    <property type="entry name" value="BCTRLSENSOR"/>
</dbReference>
<reference evidence="7 8" key="1">
    <citation type="submission" date="2020-04" db="EMBL/GenBank/DDBJ databases">
        <authorList>
            <person name="Klaysubun C."/>
            <person name="Duangmal K."/>
            <person name="Lipun K."/>
        </authorList>
    </citation>
    <scope>NUCLEOTIDE SEQUENCE [LARGE SCALE GENOMIC DNA]</scope>
    <source>
        <strain evidence="7 8">DSM 45300</strain>
    </source>
</reference>
<dbReference type="Gene3D" id="3.30.565.10">
    <property type="entry name" value="Histidine kinase-like ATPase, C-terminal domain"/>
    <property type="match status" value="1"/>
</dbReference>
<proteinExistence type="predicted"/>
<dbReference type="PANTHER" id="PTHR43547:SF2">
    <property type="entry name" value="HYBRID SIGNAL TRANSDUCTION HISTIDINE KINASE C"/>
    <property type="match status" value="1"/>
</dbReference>
<accession>A0A848DQL3</accession>
<dbReference type="SUPFAM" id="SSF55874">
    <property type="entry name" value="ATPase domain of HSP90 chaperone/DNA topoisomerase II/histidine kinase"/>
    <property type="match status" value="1"/>
</dbReference>